<gene>
    <name evidence="10" type="ORF">V1477_013916</name>
</gene>
<dbReference type="InterPro" id="IPR004117">
    <property type="entry name" value="7tm6_olfct_rcpt"/>
</dbReference>
<evidence type="ECO:0000313" key="11">
    <source>
        <dbReference type="Proteomes" id="UP001607303"/>
    </source>
</evidence>
<evidence type="ECO:0000256" key="5">
    <source>
        <dbReference type="ARBA" id="ARBA00022989"/>
    </source>
</evidence>
<proteinExistence type="inferred from homology"/>
<feature type="transmembrane region" description="Helical" evidence="9">
    <location>
        <begin position="229"/>
        <end position="251"/>
    </location>
</feature>
<keyword evidence="4 9" id="KW-0552">Olfaction</keyword>
<keyword evidence="11" id="KW-1185">Reference proteome</keyword>
<keyword evidence="7 9" id="KW-0675">Receptor</keyword>
<comment type="caution">
    <text evidence="10">The sequence shown here is derived from an EMBL/GenBank/DDBJ whole genome shotgun (WGS) entry which is preliminary data.</text>
</comment>
<evidence type="ECO:0000313" key="10">
    <source>
        <dbReference type="EMBL" id="KAL2734739.1"/>
    </source>
</evidence>
<reference evidence="10 11" key="1">
    <citation type="journal article" date="2024" name="Ann. Entomol. Soc. Am.">
        <title>Genomic analyses of the southern and eastern yellowjacket wasps (Hymenoptera: Vespidae) reveal evolutionary signatures of social life.</title>
        <authorList>
            <person name="Catto M.A."/>
            <person name="Caine P.B."/>
            <person name="Orr S.E."/>
            <person name="Hunt B.G."/>
            <person name="Goodisman M.A.D."/>
        </authorList>
    </citation>
    <scope>NUCLEOTIDE SEQUENCE [LARGE SCALE GENOMIC DNA]</scope>
    <source>
        <strain evidence="10">232</strain>
        <tissue evidence="10">Head and thorax</tissue>
    </source>
</reference>
<name>A0ABD2BPN0_VESMC</name>
<keyword evidence="8 9" id="KW-0807">Transducer</keyword>
<dbReference type="PANTHER" id="PTHR21137:SF42">
    <property type="entry name" value="ODORANT RECEPTOR 83A"/>
    <property type="match status" value="1"/>
</dbReference>
<evidence type="ECO:0000256" key="8">
    <source>
        <dbReference type="ARBA" id="ARBA00023224"/>
    </source>
</evidence>
<feature type="transmembrane region" description="Helical" evidence="9">
    <location>
        <begin position="114"/>
        <end position="136"/>
    </location>
</feature>
<feature type="transmembrane region" description="Helical" evidence="9">
    <location>
        <begin position="325"/>
        <end position="346"/>
    </location>
</feature>
<sequence length="462" mass="53591">METRLRQSKGEPSQMPFFDNKTIEGCLSDSTIDQLLKYYGQAFKYNEYNLDIIEKAELEFDNTVNVIDMTKRTMNCAGIWPENTNEPKFIFFATYLSIHCSLAIIDITMNISNLTYIVGCLLENVFNLMALLKICICRIKKKSLARLLEDVRTDFVIDNYNTLDEKIAFLSYNKFSRKFVRLTLIVCMAGASSYYFMSLVNNVEMVFRNSSYGYRLPYRVWLLIEPHDFITYICLCCYQFIIIPSIVFGYVGTDCLFVSLVLHVSGLFSALSCKVKHVLDDPYDRQRRMKDLIVKHIRLIRLSESLEDEFNLVILQQLVGNTFQLCLLGYDALAVSFIYLFIILFVNNEKILINFFQSTAEGEGRMLVAFFLILACVFSTLLAYCYMGECLIKESSVLGDAFYHCEWYNISRTEKKLMHICMMRSTKFMRLTSGKFCTLSLNTFTDVLKTSMAYFSVLRTFV</sequence>
<dbReference type="Proteomes" id="UP001607303">
    <property type="component" value="Unassembled WGS sequence"/>
</dbReference>
<dbReference type="AlphaFoldDB" id="A0ABD2BPN0"/>
<protein>
    <recommendedName>
        <fullName evidence="9">Odorant receptor</fullName>
    </recommendedName>
</protein>
<keyword evidence="2 9" id="KW-0716">Sensory transduction</keyword>
<keyword evidence="3 9" id="KW-0812">Transmembrane</keyword>
<keyword evidence="5 9" id="KW-1133">Transmembrane helix</keyword>
<comment type="caution">
    <text evidence="9">Lacks conserved residue(s) required for the propagation of feature annotation.</text>
</comment>
<feature type="transmembrane region" description="Helical" evidence="9">
    <location>
        <begin position="89"/>
        <end position="108"/>
    </location>
</feature>
<evidence type="ECO:0000256" key="4">
    <source>
        <dbReference type="ARBA" id="ARBA00022725"/>
    </source>
</evidence>
<dbReference type="Pfam" id="PF02949">
    <property type="entry name" value="7tm_6"/>
    <property type="match status" value="2"/>
</dbReference>
<evidence type="ECO:0000256" key="2">
    <source>
        <dbReference type="ARBA" id="ARBA00022606"/>
    </source>
</evidence>
<accession>A0ABD2BPN0</accession>
<evidence type="ECO:0000256" key="9">
    <source>
        <dbReference type="RuleBase" id="RU351113"/>
    </source>
</evidence>
<dbReference type="EMBL" id="JAYRBN010000071">
    <property type="protein sequence ID" value="KAL2734739.1"/>
    <property type="molecule type" value="Genomic_DNA"/>
</dbReference>
<feature type="transmembrane region" description="Helical" evidence="9">
    <location>
        <begin position="179"/>
        <end position="197"/>
    </location>
</feature>
<evidence type="ECO:0000256" key="3">
    <source>
        <dbReference type="ARBA" id="ARBA00022692"/>
    </source>
</evidence>
<evidence type="ECO:0000256" key="6">
    <source>
        <dbReference type="ARBA" id="ARBA00023136"/>
    </source>
</evidence>
<dbReference type="GO" id="GO:0005886">
    <property type="term" value="C:plasma membrane"/>
    <property type="evidence" value="ECO:0007669"/>
    <property type="project" value="UniProtKB-SubCell"/>
</dbReference>
<comment type="similarity">
    <text evidence="9">Belongs to the insect chemoreceptor superfamily. Heteromeric odorant receptor channel (TC 1.A.69) family.</text>
</comment>
<evidence type="ECO:0000256" key="7">
    <source>
        <dbReference type="ARBA" id="ARBA00023170"/>
    </source>
</evidence>
<feature type="transmembrane region" description="Helical" evidence="9">
    <location>
        <begin position="366"/>
        <end position="386"/>
    </location>
</feature>
<dbReference type="GO" id="GO:0007165">
    <property type="term" value="P:signal transduction"/>
    <property type="evidence" value="ECO:0007669"/>
    <property type="project" value="UniProtKB-KW"/>
</dbReference>
<evidence type="ECO:0000256" key="1">
    <source>
        <dbReference type="ARBA" id="ARBA00004141"/>
    </source>
</evidence>
<dbReference type="GO" id="GO:0007608">
    <property type="term" value="P:sensory perception of smell"/>
    <property type="evidence" value="ECO:0007669"/>
    <property type="project" value="UniProtKB-KW"/>
</dbReference>
<keyword evidence="6 9" id="KW-0472">Membrane</keyword>
<comment type="subcellular location">
    <subcellularLocation>
        <location evidence="9">Cell membrane</location>
        <topology evidence="9">Multi-pass membrane protein</topology>
    </subcellularLocation>
    <subcellularLocation>
        <location evidence="1">Membrane</location>
        <topology evidence="1">Multi-pass membrane protein</topology>
    </subcellularLocation>
</comment>
<organism evidence="10 11">
    <name type="scientific">Vespula maculifrons</name>
    <name type="common">Eastern yellow jacket</name>
    <name type="synonym">Wasp</name>
    <dbReference type="NCBI Taxonomy" id="7453"/>
    <lineage>
        <taxon>Eukaryota</taxon>
        <taxon>Metazoa</taxon>
        <taxon>Ecdysozoa</taxon>
        <taxon>Arthropoda</taxon>
        <taxon>Hexapoda</taxon>
        <taxon>Insecta</taxon>
        <taxon>Pterygota</taxon>
        <taxon>Neoptera</taxon>
        <taxon>Endopterygota</taxon>
        <taxon>Hymenoptera</taxon>
        <taxon>Apocrita</taxon>
        <taxon>Aculeata</taxon>
        <taxon>Vespoidea</taxon>
        <taxon>Vespidae</taxon>
        <taxon>Vespinae</taxon>
        <taxon>Vespula</taxon>
    </lineage>
</organism>
<dbReference type="PANTHER" id="PTHR21137">
    <property type="entry name" value="ODORANT RECEPTOR"/>
    <property type="match status" value="1"/>
</dbReference>